<feature type="domain" description="SHSP" evidence="4">
    <location>
        <begin position="44"/>
        <end position="124"/>
    </location>
</feature>
<dbReference type="Proteomes" id="UP000267096">
    <property type="component" value="Unassembled WGS sequence"/>
</dbReference>
<dbReference type="InterPro" id="IPR002068">
    <property type="entry name" value="A-crystallin/Hsp20_dom"/>
</dbReference>
<evidence type="ECO:0000313" key="5">
    <source>
        <dbReference type="EMBL" id="VDK59573.1"/>
    </source>
</evidence>
<evidence type="ECO:0000313" key="7">
    <source>
        <dbReference type="WBParaSite" id="ASIM_0001772601-mRNA-1"/>
    </source>
</evidence>
<comment type="similarity">
    <text evidence="2 3">Belongs to the small heat shock protein (HSP20) family.</text>
</comment>
<evidence type="ECO:0000256" key="3">
    <source>
        <dbReference type="RuleBase" id="RU003616"/>
    </source>
</evidence>
<dbReference type="WBParaSite" id="ASIM_0001772601-mRNA-1">
    <property type="protein sequence ID" value="ASIM_0001772601-mRNA-1"/>
    <property type="gene ID" value="ASIM_0001772601"/>
</dbReference>
<dbReference type="PROSITE" id="PS01031">
    <property type="entry name" value="SHSP"/>
    <property type="match status" value="1"/>
</dbReference>
<dbReference type="GO" id="GO:0005634">
    <property type="term" value="C:nucleus"/>
    <property type="evidence" value="ECO:0007669"/>
    <property type="project" value="TreeGrafter"/>
</dbReference>
<accession>A0A0M3K9T1</accession>
<dbReference type="PRINTS" id="PR00299">
    <property type="entry name" value="ACRYSTALLIN"/>
</dbReference>
<proteinExistence type="inferred from homology"/>
<evidence type="ECO:0000259" key="4">
    <source>
        <dbReference type="PROSITE" id="PS01031"/>
    </source>
</evidence>
<sequence length="124" mass="14061">MSTSYNRTSSYNRTYEKRVIEESPRVVISNTMRIPQVATAQIQAPFGSIAGTISSQQSGVEDSFSATIDVSQFKAEDLKVAVIGEFIVVEAKHPEREDELGFVERHFIRSEFIPDIDCNRFHHH</sequence>
<dbReference type="PANTHER" id="PTHR45640:SF13">
    <property type="entry name" value="HEAT SHOCK PROTEIN 22-RELATED"/>
    <property type="match status" value="1"/>
</dbReference>
<dbReference type="GO" id="GO:0051082">
    <property type="term" value="F:unfolded protein binding"/>
    <property type="evidence" value="ECO:0007669"/>
    <property type="project" value="TreeGrafter"/>
</dbReference>
<reference evidence="5 6" key="2">
    <citation type="submission" date="2018-11" db="EMBL/GenBank/DDBJ databases">
        <authorList>
            <consortium name="Pathogen Informatics"/>
        </authorList>
    </citation>
    <scope>NUCLEOTIDE SEQUENCE [LARGE SCALE GENOMIC DNA]</scope>
</reference>
<dbReference type="GO" id="GO:0005737">
    <property type="term" value="C:cytoplasm"/>
    <property type="evidence" value="ECO:0007669"/>
    <property type="project" value="TreeGrafter"/>
</dbReference>
<dbReference type="Gene3D" id="2.60.40.790">
    <property type="match status" value="1"/>
</dbReference>
<protein>
    <submittedName>
        <fullName evidence="7">SHSP domain-containing protein</fullName>
    </submittedName>
</protein>
<dbReference type="PANTHER" id="PTHR45640">
    <property type="entry name" value="HEAT SHOCK PROTEIN HSP-12.2-RELATED"/>
    <property type="match status" value="1"/>
</dbReference>
<keyword evidence="1" id="KW-0346">Stress response</keyword>
<dbReference type="GO" id="GO:0009408">
    <property type="term" value="P:response to heat"/>
    <property type="evidence" value="ECO:0007669"/>
    <property type="project" value="TreeGrafter"/>
</dbReference>
<dbReference type="CDD" id="cd06526">
    <property type="entry name" value="metazoan_ACD"/>
    <property type="match status" value="1"/>
</dbReference>
<dbReference type="Pfam" id="PF00011">
    <property type="entry name" value="HSP20"/>
    <property type="match status" value="1"/>
</dbReference>
<dbReference type="InterPro" id="IPR001436">
    <property type="entry name" value="Alpha-crystallin/sHSP_animal"/>
</dbReference>
<gene>
    <name evidence="5" type="ORF">ASIM_LOCUS17129</name>
</gene>
<dbReference type="EMBL" id="UYRR01033768">
    <property type="protein sequence ID" value="VDK59573.1"/>
    <property type="molecule type" value="Genomic_DNA"/>
</dbReference>
<keyword evidence="6" id="KW-1185">Reference proteome</keyword>
<evidence type="ECO:0000256" key="2">
    <source>
        <dbReference type="PROSITE-ProRule" id="PRU00285"/>
    </source>
</evidence>
<dbReference type="AlphaFoldDB" id="A0A0M3K9T1"/>
<evidence type="ECO:0000256" key="1">
    <source>
        <dbReference type="ARBA" id="ARBA00023016"/>
    </source>
</evidence>
<name>A0A0M3K9T1_ANISI</name>
<organism evidence="7">
    <name type="scientific">Anisakis simplex</name>
    <name type="common">Herring worm</name>
    <dbReference type="NCBI Taxonomy" id="6269"/>
    <lineage>
        <taxon>Eukaryota</taxon>
        <taxon>Metazoa</taxon>
        <taxon>Ecdysozoa</taxon>
        <taxon>Nematoda</taxon>
        <taxon>Chromadorea</taxon>
        <taxon>Rhabditida</taxon>
        <taxon>Spirurina</taxon>
        <taxon>Ascaridomorpha</taxon>
        <taxon>Ascaridoidea</taxon>
        <taxon>Anisakidae</taxon>
        <taxon>Anisakis</taxon>
        <taxon>Anisakis simplex complex</taxon>
    </lineage>
</organism>
<dbReference type="InterPro" id="IPR008978">
    <property type="entry name" value="HSP20-like_chaperone"/>
</dbReference>
<dbReference type="GO" id="GO:0042026">
    <property type="term" value="P:protein refolding"/>
    <property type="evidence" value="ECO:0007669"/>
    <property type="project" value="TreeGrafter"/>
</dbReference>
<reference evidence="7" key="1">
    <citation type="submission" date="2017-02" db="UniProtKB">
        <authorList>
            <consortium name="WormBaseParasite"/>
        </authorList>
    </citation>
    <scope>IDENTIFICATION</scope>
</reference>
<evidence type="ECO:0000313" key="6">
    <source>
        <dbReference type="Proteomes" id="UP000267096"/>
    </source>
</evidence>
<dbReference type="OrthoDB" id="1431247at2759"/>